<dbReference type="InterPro" id="IPR047676">
    <property type="entry name" value="FxLYD_dom"/>
</dbReference>
<dbReference type="STRING" id="1802730.A2591_04110"/>
<proteinExistence type="predicted"/>
<feature type="domain" description="VWFA" evidence="1">
    <location>
        <begin position="251"/>
        <end position="435"/>
    </location>
</feature>
<dbReference type="PROSITE" id="PS50234">
    <property type="entry name" value="VWFA"/>
    <property type="match status" value="1"/>
</dbReference>
<accession>A0A1G2SJG1</accession>
<dbReference type="InterPro" id="IPR036465">
    <property type="entry name" value="vWFA_dom_sf"/>
</dbReference>
<name>A0A1G2SJG1_9BACT</name>
<dbReference type="Pfam" id="PF00092">
    <property type="entry name" value="VWA"/>
    <property type="match status" value="1"/>
</dbReference>
<dbReference type="EMBL" id="MHUZ01000030">
    <property type="protein sequence ID" value="OHA85134.1"/>
    <property type="molecule type" value="Genomic_DNA"/>
</dbReference>
<dbReference type="AlphaFoldDB" id="A0A1G2SJG1"/>
<organism evidence="2 3">
    <name type="scientific">Candidatus Yonathbacteria bacterium RIFOXYD1_FULL_52_36</name>
    <dbReference type="NCBI Taxonomy" id="1802730"/>
    <lineage>
        <taxon>Bacteria</taxon>
        <taxon>Candidatus Yonathiibacteriota</taxon>
    </lineage>
</organism>
<sequence length="458" mass="49298">MMTWSLKRQILYGAGALFALVLVLAYPAYLVFHNEPTCMDNNQNGTEEGVDCGGVCARACTDLVAPLSVEWATYFNVGGGMYDVAASIENKNAGAGIADLPYRFILYNESGAKITEREGRTFANPREEVVVFEPKLMTNGKVPAKVELVLGSTPEWLQASVAEEKITVRDKVFSGKDAKPKVTATLENTSPNEIRNVEAIAVVYDGRGNAVGVSSTFIERIKGDGTFPASFFWPLPFVAKRTTDVCTAPVDVMLVFDRSGSMVGKPLTDAKAAAQLFVERLSSEDQVGLVTFATDVSDPIDSTLSFSHGSVRDAIGKIAIGTGLQYTNLGAGIEAAGKEFTSSRAREGVKHVIVALTDGVATMPENPKNKQDKVYPETFAALRAEEVKKTDTLIYAIGLGREVNVPFLKGSIASSPDHYYAAATSADLGRIYGEIIEAVCKEEVFTTKIFPRIQEVGA</sequence>
<evidence type="ECO:0000259" key="1">
    <source>
        <dbReference type="PROSITE" id="PS50234"/>
    </source>
</evidence>
<gene>
    <name evidence="2" type="ORF">A2591_04110</name>
</gene>
<evidence type="ECO:0000313" key="3">
    <source>
        <dbReference type="Proteomes" id="UP000178168"/>
    </source>
</evidence>
<dbReference type="Proteomes" id="UP000178168">
    <property type="component" value="Unassembled WGS sequence"/>
</dbReference>
<dbReference type="SUPFAM" id="SSF53300">
    <property type="entry name" value="vWA-like"/>
    <property type="match status" value="1"/>
</dbReference>
<reference evidence="2 3" key="1">
    <citation type="journal article" date="2016" name="Nat. Commun.">
        <title>Thousands of microbial genomes shed light on interconnected biogeochemical processes in an aquifer system.</title>
        <authorList>
            <person name="Anantharaman K."/>
            <person name="Brown C.T."/>
            <person name="Hug L.A."/>
            <person name="Sharon I."/>
            <person name="Castelle C.J."/>
            <person name="Probst A.J."/>
            <person name="Thomas B.C."/>
            <person name="Singh A."/>
            <person name="Wilkins M.J."/>
            <person name="Karaoz U."/>
            <person name="Brodie E.L."/>
            <person name="Williams K.H."/>
            <person name="Hubbard S.S."/>
            <person name="Banfield J.F."/>
        </authorList>
    </citation>
    <scope>NUCLEOTIDE SEQUENCE [LARGE SCALE GENOMIC DNA]</scope>
</reference>
<protein>
    <recommendedName>
        <fullName evidence="1">VWFA domain-containing protein</fullName>
    </recommendedName>
</protein>
<dbReference type="InterPro" id="IPR002035">
    <property type="entry name" value="VWF_A"/>
</dbReference>
<dbReference type="SMART" id="SM00327">
    <property type="entry name" value="VWA"/>
    <property type="match status" value="1"/>
</dbReference>
<dbReference type="CDD" id="cd00198">
    <property type="entry name" value="vWFA"/>
    <property type="match status" value="1"/>
</dbReference>
<dbReference type="PANTHER" id="PTHR24020">
    <property type="entry name" value="COLLAGEN ALPHA"/>
    <property type="match status" value="1"/>
</dbReference>
<evidence type="ECO:0000313" key="2">
    <source>
        <dbReference type="EMBL" id="OHA85134.1"/>
    </source>
</evidence>
<dbReference type="Gene3D" id="3.40.50.410">
    <property type="entry name" value="von Willebrand factor, type A domain"/>
    <property type="match status" value="1"/>
</dbReference>
<dbReference type="NCBIfam" id="NF038353">
    <property type="entry name" value="FxLYD_dom"/>
    <property type="match status" value="1"/>
</dbReference>
<comment type="caution">
    <text evidence="2">The sequence shown here is derived from an EMBL/GenBank/DDBJ whole genome shotgun (WGS) entry which is preliminary data.</text>
</comment>
<dbReference type="PANTHER" id="PTHR24020:SF20">
    <property type="entry name" value="PH DOMAIN-CONTAINING PROTEIN"/>
    <property type="match status" value="1"/>
</dbReference>
<dbReference type="InterPro" id="IPR050525">
    <property type="entry name" value="ECM_Assembly_Org"/>
</dbReference>